<evidence type="ECO:0000313" key="7">
    <source>
        <dbReference type="Proteomes" id="UP000199226"/>
    </source>
</evidence>
<feature type="transmembrane region" description="Helical" evidence="5">
    <location>
        <begin position="123"/>
        <end position="142"/>
    </location>
</feature>
<feature type="transmembrane region" description="Helical" evidence="5">
    <location>
        <begin position="26"/>
        <end position="49"/>
    </location>
</feature>
<dbReference type="AlphaFoldDB" id="A0A1G9U4G7"/>
<keyword evidence="4 5" id="KW-0472">Membrane</keyword>
<evidence type="ECO:0000256" key="3">
    <source>
        <dbReference type="ARBA" id="ARBA00022989"/>
    </source>
</evidence>
<comment type="subcellular location">
    <subcellularLocation>
        <location evidence="1">Membrane</location>
        <topology evidence="1">Multi-pass membrane protein</topology>
    </subcellularLocation>
</comment>
<evidence type="ECO:0000256" key="1">
    <source>
        <dbReference type="ARBA" id="ARBA00004141"/>
    </source>
</evidence>
<dbReference type="Pfam" id="PF01040">
    <property type="entry name" value="UbiA"/>
    <property type="match status" value="1"/>
</dbReference>
<dbReference type="GO" id="GO:0016765">
    <property type="term" value="F:transferase activity, transferring alkyl or aryl (other than methyl) groups"/>
    <property type="evidence" value="ECO:0007669"/>
    <property type="project" value="InterPro"/>
</dbReference>
<dbReference type="GO" id="GO:0016020">
    <property type="term" value="C:membrane"/>
    <property type="evidence" value="ECO:0007669"/>
    <property type="project" value="UniProtKB-SubCell"/>
</dbReference>
<feature type="transmembrane region" description="Helical" evidence="5">
    <location>
        <begin position="233"/>
        <end position="251"/>
    </location>
</feature>
<sequence length="307" mass="35090">MNYDGAIHDLIPGSNMNKYLRQTLDFLLFSNIFIAMCAVSQGMVTYWLLQVKPHEYVLGLLFCSTLALYNFSILISKPDKPENSGFRRVRWIFSHYRLMITLTIISVVAIIPLSFFLSTSSRILLIGLGLISVAYNLPIFTIHDKRFGLRNIPGVKLFIIAMVWAGSCVLLPILEIDGNNAASITINETILLFSKRFLFIAAITVPFDIRDLFQDKSNELKTIPVILGEKKSLLICQGLLAAYMFLLFTLTEKIDKDFFALSLTIILSGWLIFKSKWKKNEYYYFLFLDGTMILQFIMLLLFSTIPL</sequence>
<evidence type="ECO:0000256" key="5">
    <source>
        <dbReference type="SAM" id="Phobius"/>
    </source>
</evidence>
<gene>
    <name evidence="6" type="ORF">SAMN05421813_11541</name>
</gene>
<feature type="transmembrane region" description="Helical" evidence="5">
    <location>
        <begin position="96"/>
        <end position="117"/>
    </location>
</feature>
<feature type="transmembrane region" description="Helical" evidence="5">
    <location>
        <begin position="55"/>
        <end position="75"/>
    </location>
</feature>
<keyword evidence="6" id="KW-0808">Transferase</keyword>
<dbReference type="EMBL" id="FNHH01000015">
    <property type="protein sequence ID" value="SDM54768.1"/>
    <property type="molecule type" value="Genomic_DNA"/>
</dbReference>
<keyword evidence="3 5" id="KW-1133">Transmembrane helix</keyword>
<dbReference type="InterPro" id="IPR000537">
    <property type="entry name" value="UbiA_prenyltransferase"/>
</dbReference>
<keyword evidence="2 5" id="KW-0812">Transmembrane</keyword>
<evidence type="ECO:0000313" key="6">
    <source>
        <dbReference type="EMBL" id="SDM54768.1"/>
    </source>
</evidence>
<feature type="transmembrane region" description="Helical" evidence="5">
    <location>
        <begin position="282"/>
        <end position="305"/>
    </location>
</feature>
<reference evidence="7" key="1">
    <citation type="submission" date="2016-10" db="EMBL/GenBank/DDBJ databases">
        <authorList>
            <person name="Varghese N."/>
            <person name="Submissions S."/>
        </authorList>
    </citation>
    <scope>NUCLEOTIDE SEQUENCE [LARGE SCALE GENOMIC DNA]</scope>
    <source>
        <strain evidence="7">DSM 24536</strain>
    </source>
</reference>
<evidence type="ECO:0000256" key="2">
    <source>
        <dbReference type="ARBA" id="ARBA00022692"/>
    </source>
</evidence>
<dbReference type="STRING" id="990371.SAMN05421813_11541"/>
<organism evidence="6 7">
    <name type="scientific">Daejeonella rubra</name>
    <dbReference type="NCBI Taxonomy" id="990371"/>
    <lineage>
        <taxon>Bacteria</taxon>
        <taxon>Pseudomonadati</taxon>
        <taxon>Bacteroidota</taxon>
        <taxon>Sphingobacteriia</taxon>
        <taxon>Sphingobacteriales</taxon>
        <taxon>Sphingobacteriaceae</taxon>
        <taxon>Daejeonella</taxon>
    </lineage>
</organism>
<feature type="transmembrane region" description="Helical" evidence="5">
    <location>
        <begin position="257"/>
        <end position="273"/>
    </location>
</feature>
<dbReference type="Gene3D" id="1.20.120.1780">
    <property type="entry name" value="UbiA prenyltransferase"/>
    <property type="match status" value="1"/>
</dbReference>
<proteinExistence type="predicted"/>
<protein>
    <submittedName>
        <fullName evidence="6">UbiA prenyltransferase family protein</fullName>
    </submittedName>
</protein>
<feature type="transmembrane region" description="Helical" evidence="5">
    <location>
        <begin position="154"/>
        <end position="173"/>
    </location>
</feature>
<dbReference type="Proteomes" id="UP000199226">
    <property type="component" value="Unassembled WGS sequence"/>
</dbReference>
<name>A0A1G9U4G7_9SPHI</name>
<accession>A0A1G9U4G7</accession>
<keyword evidence="7" id="KW-1185">Reference proteome</keyword>
<evidence type="ECO:0000256" key="4">
    <source>
        <dbReference type="ARBA" id="ARBA00023136"/>
    </source>
</evidence>